<keyword evidence="1" id="KW-0812">Transmembrane</keyword>
<name>A0A0A9HRR2_ARUDO</name>
<accession>A0A0A9HRR2</accession>
<feature type="transmembrane region" description="Helical" evidence="1">
    <location>
        <begin position="7"/>
        <end position="27"/>
    </location>
</feature>
<reference evidence="2" key="1">
    <citation type="submission" date="2014-09" db="EMBL/GenBank/DDBJ databases">
        <authorList>
            <person name="Magalhaes I.L.F."/>
            <person name="Oliveira U."/>
            <person name="Santos F.R."/>
            <person name="Vidigal T.H.D.A."/>
            <person name="Brescovit A.D."/>
            <person name="Santos A.J."/>
        </authorList>
    </citation>
    <scope>NUCLEOTIDE SEQUENCE</scope>
    <source>
        <tissue evidence="2">Shoot tissue taken approximately 20 cm above the soil surface</tissue>
    </source>
</reference>
<keyword evidence="1" id="KW-0472">Membrane</keyword>
<dbReference type="EMBL" id="GBRH01160335">
    <property type="protein sequence ID" value="JAE37561.1"/>
    <property type="molecule type" value="Transcribed_RNA"/>
</dbReference>
<reference evidence="2" key="2">
    <citation type="journal article" date="2015" name="Data Brief">
        <title>Shoot transcriptome of the giant reed, Arundo donax.</title>
        <authorList>
            <person name="Barrero R.A."/>
            <person name="Guerrero F.D."/>
            <person name="Moolhuijzen P."/>
            <person name="Goolsby J.A."/>
            <person name="Tidwell J."/>
            <person name="Bellgard S.E."/>
            <person name="Bellgard M.I."/>
        </authorList>
    </citation>
    <scope>NUCLEOTIDE SEQUENCE</scope>
    <source>
        <tissue evidence="2">Shoot tissue taken approximately 20 cm above the soil surface</tissue>
    </source>
</reference>
<evidence type="ECO:0000256" key="1">
    <source>
        <dbReference type="SAM" id="Phobius"/>
    </source>
</evidence>
<evidence type="ECO:0000313" key="2">
    <source>
        <dbReference type="EMBL" id="JAE37561.1"/>
    </source>
</evidence>
<dbReference type="AlphaFoldDB" id="A0A0A9HRR2"/>
<protein>
    <submittedName>
        <fullName evidence="2">Uncharacterized protein</fullName>
    </submittedName>
</protein>
<proteinExistence type="predicted"/>
<sequence>MFRVTGFLVLYPLIFAHLSFFYMLYIYCSRVLGCCMHTTFAFPVARPLHIW</sequence>
<organism evidence="2">
    <name type="scientific">Arundo donax</name>
    <name type="common">Giant reed</name>
    <name type="synonym">Donax arundinaceus</name>
    <dbReference type="NCBI Taxonomy" id="35708"/>
    <lineage>
        <taxon>Eukaryota</taxon>
        <taxon>Viridiplantae</taxon>
        <taxon>Streptophyta</taxon>
        <taxon>Embryophyta</taxon>
        <taxon>Tracheophyta</taxon>
        <taxon>Spermatophyta</taxon>
        <taxon>Magnoliopsida</taxon>
        <taxon>Liliopsida</taxon>
        <taxon>Poales</taxon>
        <taxon>Poaceae</taxon>
        <taxon>PACMAD clade</taxon>
        <taxon>Arundinoideae</taxon>
        <taxon>Arundineae</taxon>
        <taxon>Arundo</taxon>
    </lineage>
</organism>
<keyword evidence="1" id="KW-1133">Transmembrane helix</keyword>